<dbReference type="AlphaFoldDB" id="A0A4Y7KTM6"/>
<dbReference type="EMBL" id="CM010722">
    <property type="protein sequence ID" value="RZC75720.1"/>
    <property type="molecule type" value="Genomic_DNA"/>
</dbReference>
<dbReference type="Proteomes" id="UP000316621">
    <property type="component" value="Chromosome 8"/>
</dbReference>
<gene>
    <name evidence="2" type="ORF">C5167_051201</name>
</gene>
<evidence type="ECO:0000256" key="1">
    <source>
        <dbReference type="SAM" id="MobiDB-lite"/>
    </source>
</evidence>
<sequence length="60" mass="6263">MSERALSMRGKTTQATEEGVGGGVGNEEERMVAPFIEIGMSGGMDNEGFIIGIGRVCADI</sequence>
<dbReference type="Gramene" id="RZC75720">
    <property type="protein sequence ID" value="RZC75720"/>
    <property type="gene ID" value="C5167_051201"/>
</dbReference>
<accession>A0A4Y7KTM6</accession>
<reference evidence="2 3" key="1">
    <citation type="journal article" date="2018" name="Science">
        <title>The opium poppy genome and morphinan production.</title>
        <authorList>
            <person name="Guo L."/>
            <person name="Winzer T."/>
            <person name="Yang X."/>
            <person name="Li Y."/>
            <person name="Ning Z."/>
            <person name="He Z."/>
            <person name="Teodor R."/>
            <person name="Lu Y."/>
            <person name="Bowser T.A."/>
            <person name="Graham I.A."/>
            <person name="Ye K."/>
        </authorList>
    </citation>
    <scope>NUCLEOTIDE SEQUENCE [LARGE SCALE GENOMIC DNA]</scope>
    <source>
        <strain evidence="3">cv. HN1</strain>
        <tissue evidence="2">Leaves</tissue>
    </source>
</reference>
<keyword evidence="3" id="KW-1185">Reference proteome</keyword>
<protein>
    <submittedName>
        <fullName evidence="2">Uncharacterized protein</fullName>
    </submittedName>
</protein>
<proteinExistence type="predicted"/>
<evidence type="ECO:0000313" key="3">
    <source>
        <dbReference type="Proteomes" id="UP000316621"/>
    </source>
</evidence>
<feature type="region of interest" description="Disordered" evidence="1">
    <location>
        <begin position="1"/>
        <end position="27"/>
    </location>
</feature>
<name>A0A4Y7KTM6_PAPSO</name>
<evidence type="ECO:0000313" key="2">
    <source>
        <dbReference type="EMBL" id="RZC75720.1"/>
    </source>
</evidence>
<organism evidence="2 3">
    <name type="scientific">Papaver somniferum</name>
    <name type="common">Opium poppy</name>
    <dbReference type="NCBI Taxonomy" id="3469"/>
    <lineage>
        <taxon>Eukaryota</taxon>
        <taxon>Viridiplantae</taxon>
        <taxon>Streptophyta</taxon>
        <taxon>Embryophyta</taxon>
        <taxon>Tracheophyta</taxon>
        <taxon>Spermatophyta</taxon>
        <taxon>Magnoliopsida</taxon>
        <taxon>Ranunculales</taxon>
        <taxon>Papaveraceae</taxon>
        <taxon>Papaveroideae</taxon>
        <taxon>Papaver</taxon>
    </lineage>
</organism>